<reference evidence="2" key="1">
    <citation type="journal article" date="2019" name="Int. J. Syst. Evol. Microbiol.">
        <title>The Global Catalogue of Microorganisms (GCM) 10K type strain sequencing project: providing services to taxonomists for standard genome sequencing and annotation.</title>
        <authorList>
            <consortium name="The Broad Institute Genomics Platform"/>
            <consortium name="The Broad Institute Genome Sequencing Center for Infectious Disease"/>
            <person name="Wu L."/>
            <person name="Ma J."/>
        </authorList>
    </citation>
    <scope>NUCLEOTIDE SEQUENCE [LARGE SCALE GENOMIC DNA]</scope>
    <source>
        <strain evidence="2">JCM 16373</strain>
    </source>
</reference>
<proteinExistence type="predicted"/>
<evidence type="ECO:0000313" key="1">
    <source>
        <dbReference type="EMBL" id="GAA2639844.1"/>
    </source>
</evidence>
<dbReference type="RefSeq" id="WP_344570767.1">
    <property type="nucleotide sequence ID" value="NZ_BAAARJ010000037.1"/>
</dbReference>
<keyword evidence="2" id="KW-1185">Reference proteome</keyword>
<accession>A0ABP6DG25</accession>
<name>A0ABP6DG25_9ACTN</name>
<evidence type="ECO:0000313" key="2">
    <source>
        <dbReference type="Proteomes" id="UP001501447"/>
    </source>
</evidence>
<organism evidence="1 2">
    <name type="scientific">Streptomyces axinellae</name>
    <dbReference type="NCBI Taxonomy" id="552788"/>
    <lineage>
        <taxon>Bacteria</taxon>
        <taxon>Bacillati</taxon>
        <taxon>Actinomycetota</taxon>
        <taxon>Actinomycetes</taxon>
        <taxon>Kitasatosporales</taxon>
        <taxon>Streptomycetaceae</taxon>
        <taxon>Streptomyces</taxon>
    </lineage>
</organism>
<gene>
    <name evidence="1" type="ORF">GCM10009863_66170</name>
</gene>
<comment type="caution">
    <text evidence="1">The sequence shown here is derived from an EMBL/GenBank/DDBJ whole genome shotgun (WGS) entry which is preliminary data.</text>
</comment>
<sequence>MAGELEPYRLRLPARIGGGLSFLRLAAKMTALTTQALALKEGLWSLKRRIEHDSAAADRLAEMSGAAKVEPKFCSLIHEAAGSLRKVADASGGLAGAADTVEAAARAVTQAHRSEYQGVYEAVNASGVQQATAGFYRTRG</sequence>
<protein>
    <submittedName>
        <fullName evidence="1">Conjugal transfer protein TraB</fullName>
    </submittedName>
</protein>
<dbReference type="Proteomes" id="UP001501447">
    <property type="component" value="Unassembled WGS sequence"/>
</dbReference>
<dbReference type="EMBL" id="BAAARJ010000037">
    <property type="protein sequence ID" value="GAA2639844.1"/>
    <property type="molecule type" value="Genomic_DNA"/>
</dbReference>